<dbReference type="CDD" id="cd03385">
    <property type="entry name" value="PAP2_BcrC_like"/>
    <property type="match status" value="1"/>
</dbReference>
<evidence type="ECO:0000256" key="1">
    <source>
        <dbReference type="SAM" id="Phobius"/>
    </source>
</evidence>
<accession>A0ABN1GAG3</accession>
<proteinExistence type="predicted"/>
<evidence type="ECO:0000259" key="2">
    <source>
        <dbReference type="SMART" id="SM00014"/>
    </source>
</evidence>
<dbReference type="SUPFAM" id="SSF48317">
    <property type="entry name" value="Acid phosphatase/Vanadium-dependent haloperoxidase"/>
    <property type="match status" value="1"/>
</dbReference>
<feature type="transmembrane region" description="Helical" evidence="1">
    <location>
        <begin position="27"/>
        <end position="48"/>
    </location>
</feature>
<keyword evidence="1" id="KW-0812">Transmembrane</keyword>
<dbReference type="InterPro" id="IPR036938">
    <property type="entry name" value="PAP2/HPO_sf"/>
</dbReference>
<feature type="transmembrane region" description="Helical" evidence="1">
    <location>
        <begin position="126"/>
        <end position="145"/>
    </location>
</feature>
<dbReference type="Pfam" id="PF01569">
    <property type="entry name" value="PAP2"/>
    <property type="match status" value="1"/>
</dbReference>
<name>A0ABN1GAG3_9BACI</name>
<keyword evidence="1" id="KW-0472">Membrane</keyword>
<sequence>MNIHEINVELFRMINNLGKDFTYLNPVMTFISEYMVYFLAIGVLVMWFTGDKRGRMMIISAGITFITAEIVAEIAGIIHSNHQPFAELANVNQLIAHEIDNSFPSDHTILFFSFCSMFYLYCKRSGILWILLASLVGLSRIWAGVHYPADVIAGAAIGIFIALAVYMLVPKWGLMWKLLNLYEKVEQRILPGKRKQKNIGN</sequence>
<comment type="caution">
    <text evidence="3">The sequence shown here is derived from an EMBL/GenBank/DDBJ whole genome shotgun (WGS) entry which is preliminary data.</text>
</comment>
<organism evidence="3 4">
    <name type="scientific">Virgibacillus siamensis</name>
    <dbReference type="NCBI Taxonomy" id="480071"/>
    <lineage>
        <taxon>Bacteria</taxon>
        <taxon>Bacillati</taxon>
        <taxon>Bacillota</taxon>
        <taxon>Bacilli</taxon>
        <taxon>Bacillales</taxon>
        <taxon>Bacillaceae</taxon>
        <taxon>Virgibacillus</taxon>
    </lineage>
</organism>
<dbReference type="InterPro" id="IPR033879">
    <property type="entry name" value="UPP_Pase"/>
</dbReference>
<dbReference type="RefSeq" id="WP_343813824.1">
    <property type="nucleotide sequence ID" value="NZ_BAAADS010000018.1"/>
</dbReference>
<evidence type="ECO:0000313" key="4">
    <source>
        <dbReference type="Proteomes" id="UP001500866"/>
    </source>
</evidence>
<dbReference type="PANTHER" id="PTHR14969">
    <property type="entry name" value="SPHINGOSINE-1-PHOSPHATE PHOSPHOHYDROLASE"/>
    <property type="match status" value="1"/>
</dbReference>
<feature type="transmembrane region" description="Helical" evidence="1">
    <location>
        <begin position="151"/>
        <end position="169"/>
    </location>
</feature>
<dbReference type="InterPro" id="IPR000326">
    <property type="entry name" value="PAP2/HPO"/>
</dbReference>
<dbReference type="EMBL" id="BAAADS010000018">
    <property type="protein sequence ID" value="GAA0607416.1"/>
    <property type="molecule type" value="Genomic_DNA"/>
</dbReference>
<gene>
    <name evidence="3" type="ORF">GCM10009001_25900</name>
</gene>
<reference evidence="3 4" key="1">
    <citation type="journal article" date="2019" name="Int. J. Syst. Evol. Microbiol.">
        <title>The Global Catalogue of Microorganisms (GCM) 10K type strain sequencing project: providing services to taxonomists for standard genome sequencing and annotation.</title>
        <authorList>
            <consortium name="The Broad Institute Genomics Platform"/>
            <consortium name="The Broad Institute Genome Sequencing Center for Infectious Disease"/>
            <person name="Wu L."/>
            <person name="Ma J."/>
        </authorList>
    </citation>
    <scope>NUCLEOTIDE SEQUENCE [LARGE SCALE GENOMIC DNA]</scope>
    <source>
        <strain evidence="3 4">JCM 15395</strain>
    </source>
</reference>
<evidence type="ECO:0000313" key="3">
    <source>
        <dbReference type="EMBL" id="GAA0607416.1"/>
    </source>
</evidence>
<keyword evidence="1" id="KW-1133">Transmembrane helix</keyword>
<dbReference type="SMART" id="SM00014">
    <property type="entry name" value="acidPPc"/>
    <property type="match status" value="1"/>
</dbReference>
<dbReference type="Proteomes" id="UP001500866">
    <property type="component" value="Unassembled WGS sequence"/>
</dbReference>
<protein>
    <submittedName>
        <fullName evidence="3">Undecaprenyl-diphosphatase</fullName>
    </submittedName>
</protein>
<keyword evidence="4" id="KW-1185">Reference proteome</keyword>
<dbReference type="Gene3D" id="1.20.144.10">
    <property type="entry name" value="Phosphatidic acid phosphatase type 2/haloperoxidase"/>
    <property type="match status" value="1"/>
</dbReference>
<dbReference type="PANTHER" id="PTHR14969:SF13">
    <property type="entry name" value="AT30094P"/>
    <property type="match status" value="1"/>
</dbReference>
<feature type="domain" description="Phosphatidic acid phosphatase type 2/haloperoxidase" evidence="2">
    <location>
        <begin position="58"/>
        <end position="166"/>
    </location>
</feature>